<dbReference type="GeneTree" id="ENSGT00940000159561"/>
<dbReference type="SUPFAM" id="SSF55945">
    <property type="entry name" value="TATA-box binding protein-like"/>
    <property type="match status" value="1"/>
</dbReference>
<name>A0A3Q3S0D1_9TELE</name>
<evidence type="ECO:0000256" key="6">
    <source>
        <dbReference type="ARBA" id="ARBA00023242"/>
    </source>
</evidence>
<comment type="similarity">
    <text evidence="2">Belongs to the TBP family.</text>
</comment>
<evidence type="ECO:0000256" key="1">
    <source>
        <dbReference type="ARBA" id="ARBA00004123"/>
    </source>
</evidence>
<sequence>MDESALEKYFDKLLANVSTGLTASPSNHGSVRPVTLGCGLDLDLIARKAWNVQYNPKVQKLTLRDPQTTAVIYTSGNIVCTGATSEQDSRVATRRFARILQKLGFPVSFLDFKIQNVVARCSSFPVIIRLVWSLDYHRS</sequence>
<dbReference type="Proteomes" id="UP000261640">
    <property type="component" value="Unplaced"/>
</dbReference>
<dbReference type="PANTHER" id="PTHR10126">
    <property type="entry name" value="TATA-BOX BINDING PROTEIN"/>
    <property type="match status" value="1"/>
</dbReference>
<evidence type="ECO:0000313" key="8">
    <source>
        <dbReference type="Proteomes" id="UP000261640"/>
    </source>
</evidence>
<reference evidence="7" key="2">
    <citation type="submission" date="2025-09" db="UniProtKB">
        <authorList>
            <consortium name="Ensembl"/>
        </authorList>
    </citation>
    <scope>IDENTIFICATION</scope>
</reference>
<dbReference type="Ensembl" id="ENSMAMT00000015127.2">
    <property type="protein sequence ID" value="ENSMAMP00000014720.2"/>
    <property type="gene ID" value="ENSMAMG00000009953.2"/>
</dbReference>
<dbReference type="Gene3D" id="3.30.310.10">
    <property type="entry name" value="TATA-Binding Protein"/>
    <property type="match status" value="2"/>
</dbReference>
<proteinExistence type="inferred from homology"/>
<keyword evidence="4" id="KW-0238">DNA-binding</keyword>
<dbReference type="GO" id="GO:0003677">
    <property type="term" value="F:DNA binding"/>
    <property type="evidence" value="ECO:0007669"/>
    <property type="project" value="UniProtKB-KW"/>
</dbReference>
<evidence type="ECO:0000256" key="3">
    <source>
        <dbReference type="ARBA" id="ARBA00023015"/>
    </source>
</evidence>
<reference evidence="7" key="1">
    <citation type="submission" date="2025-08" db="UniProtKB">
        <authorList>
            <consortium name="Ensembl"/>
        </authorList>
    </citation>
    <scope>IDENTIFICATION</scope>
</reference>
<keyword evidence="6" id="KW-0539">Nucleus</keyword>
<dbReference type="FunFam" id="3.30.310.10:FF:000005">
    <property type="entry name" value="TATA box-binding protein-like 1"/>
    <property type="match status" value="1"/>
</dbReference>
<dbReference type="InterPro" id="IPR000814">
    <property type="entry name" value="TBP"/>
</dbReference>
<evidence type="ECO:0000256" key="2">
    <source>
        <dbReference type="ARBA" id="ARBA00005560"/>
    </source>
</evidence>
<keyword evidence="5" id="KW-0804">Transcription</keyword>
<evidence type="ECO:0000313" key="7">
    <source>
        <dbReference type="Ensembl" id="ENSMAMP00000014720.2"/>
    </source>
</evidence>
<protein>
    <submittedName>
        <fullName evidence="7">Uncharacterized protein</fullName>
    </submittedName>
</protein>
<dbReference type="GO" id="GO:0006352">
    <property type="term" value="P:DNA-templated transcription initiation"/>
    <property type="evidence" value="ECO:0007669"/>
    <property type="project" value="InterPro"/>
</dbReference>
<dbReference type="InterPro" id="IPR012295">
    <property type="entry name" value="TBP_dom_sf"/>
</dbReference>
<dbReference type="GO" id="GO:0005634">
    <property type="term" value="C:nucleus"/>
    <property type="evidence" value="ECO:0007669"/>
    <property type="project" value="UniProtKB-SubCell"/>
</dbReference>
<accession>A0A3Q3S0D1</accession>
<dbReference type="Pfam" id="PF00352">
    <property type="entry name" value="TBP"/>
    <property type="match status" value="1"/>
</dbReference>
<evidence type="ECO:0000256" key="4">
    <source>
        <dbReference type="ARBA" id="ARBA00023125"/>
    </source>
</evidence>
<keyword evidence="8" id="KW-1185">Reference proteome</keyword>
<keyword evidence="3" id="KW-0805">Transcription regulation</keyword>
<comment type="subcellular location">
    <subcellularLocation>
        <location evidence="1">Nucleus</location>
    </subcellularLocation>
</comment>
<evidence type="ECO:0000256" key="5">
    <source>
        <dbReference type="ARBA" id="ARBA00023163"/>
    </source>
</evidence>
<dbReference type="InParanoid" id="A0A3Q3S0D1"/>
<dbReference type="AlphaFoldDB" id="A0A3Q3S0D1"/>
<organism evidence="7 8">
    <name type="scientific">Mastacembelus armatus</name>
    <name type="common">zig-zag eel</name>
    <dbReference type="NCBI Taxonomy" id="205130"/>
    <lineage>
        <taxon>Eukaryota</taxon>
        <taxon>Metazoa</taxon>
        <taxon>Chordata</taxon>
        <taxon>Craniata</taxon>
        <taxon>Vertebrata</taxon>
        <taxon>Euteleostomi</taxon>
        <taxon>Actinopterygii</taxon>
        <taxon>Neopterygii</taxon>
        <taxon>Teleostei</taxon>
        <taxon>Neoteleostei</taxon>
        <taxon>Acanthomorphata</taxon>
        <taxon>Anabantaria</taxon>
        <taxon>Synbranchiformes</taxon>
        <taxon>Mastacembelidae</taxon>
        <taxon>Mastacembelus</taxon>
    </lineage>
</organism>